<accession>A0A834X3R3</accession>
<name>A0A834X3R3_9FABA</name>
<evidence type="ECO:0000259" key="1">
    <source>
        <dbReference type="Pfam" id="PF07250"/>
    </source>
</evidence>
<proteinExistence type="predicted"/>
<dbReference type="EMBL" id="JAAIUW010000003">
    <property type="protein sequence ID" value="KAF7837334.1"/>
    <property type="molecule type" value="Genomic_DNA"/>
</dbReference>
<organism evidence="2 3">
    <name type="scientific">Senna tora</name>
    <dbReference type="NCBI Taxonomy" id="362788"/>
    <lineage>
        <taxon>Eukaryota</taxon>
        <taxon>Viridiplantae</taxon>
        <taxon>Streptophyta</taxon>
        <taxon>Embryophyta</taxon>
        <taxon>Tracheophyta</taxon>
        <taxon>Spermatophyta</taxon>
        <taxon>Magnoliopsida</taxon>
        <taxon>eudicotyledons</taxon>
        <taxon>Gunneridae</taxon>
        <taxon>Pentapetalae</taxon>
        <taxon>rosids</taxon>
        <taxon>fabids</taxon>
        <taxon>Fabales</taxon>
        <taxon>Fabaceae</taxon>
        <taxon>Caesalpinioideae</taxon>
        <taxon>Cassia clade</taxon>
        <taxon>Senna</taxon>
    </lineage>
</organism>
<gene>
    <name evidence="2" type="ORF">G2W53_005816</name>
</gene>
<sequence length="160" mass="18465">MSCSITLRKKWSKHTRKYRVGIRGVILELVLRCLLPLRNLQALSIEADVVVMETMPVSRVMNDMIILPNDNVLIINRMAMHMQLVLNDRVVVFDRTDFGLSKLSLPKGKWRDDPYEQVVKVDYTAHSFKYDVALNTFHPVLIQTDVWCSSAALFFDGRLV</sequence>
<evidence type="ECO:0000313" key="3">
    <source>
        <dbReference type="Proteomes" id="UP000634136"/>
    </source>
</evidence>
<protein>
    <submittedName>
        <fullName evidence="2">Aldehyde oxidase GLOX-like</fullName>
    </submittedName>
</protein>
<keyword evidence="3" id="KW-1185">Reference proteome</keyword>
<evidence type="ECO:0000313" key="2">
    <source>
        <dbReference type="EMBL" id="KAF7837334.1"/>
    </source>
</evidence>
<dbReference type="Proteomes" id="UP000634136">
    <property type="component" value="Unassembled WGS sequence"/>
</dbReference>
<reference evidence="2" key="1">
    <citation type="submission" date="2020-09" db="EMBL/GenBank/DDBJ databases">
        <title>Genome-Enabled Discovery of Anthraquinone Biosynthesis in Senna tora.</title>
        <authorList>
            <person name="Kang S.-H."/>
            <person name="Pandey R.P."/>
            <person name="Lee C.-M."/>
            <person name="Sim J.-S."/>
            <person name="Jeong J.-T."/>
            <person name="Choi B.-S."/>
            <person name="Jung M."/>
            <person name="Ginzburg D."/>
            <person name="Zhao K."/>
            <person name="Won S.Y."/>
            <person name="Oh T.-J."/>
            <person name="Yu Y."/>
            <person name="Kim N.-H."/>
            <person name="Lee O.R."/>
            <person name="Lee T.-H."/>
            <person name="Bashyal P."/>
            <person name="Kim T.-S."/>
            <person name="Lee W.-H."/>
            <person name="Kawkins C."/>
            <person name="Kim C.-K."/>
            <person name="Kim J.S."/>
            <person name="Ahn B.O."/>
            <person name="Rhee S.Y."/>
            <person name="Sohng J.K."/>
        </authorList>
    </citation>
    <scope>NUCLEOTIDE SEQUENCE</scope>
    <source>
        <tissue evidence="2">Leaf</tissue>
    </source>
</reference>
<dbReference type="OrthoDB" id="2019572at2759"/>
<dbReference type="Pfam" id="PF07250">
    <property type="entry name" value="Glyoxal_oxid_N"/>
    <property type="match status" value="1"/>
</dbReference>
<dbReference type="InterPro" id="IPR009880">
    <property type="entry name" value="Glyoxal_oxidase_N"/>
</dbReference>
<comment type="caution">
    <text evidence="2">The sequence shown here is derived from an EMBL/GenBank/DDBJ whole genome shotgun (WGS) entry which is preliminary data.</text>
</comment>
<dbReference type="PANTHER" id="PTHR32208:SF62">
    <property type="entry name" value="OXIDASE, PUTATIVE, EXPRESSED-RELATED"/>
    <property type="match status" value="1"/>
</dbReference>
<dbReference type="AlphaFoldDB" id="A0A834X3R3"/>
<dbReference type="PANTHER" id="PTHR32208">
    <property type="entry name" value="SECRETED PROTEIN-RELATED"/>
    <property type="match status" value="1"/>
</dbReference>
<feature type="domain" description="Glyoxal oxidase N-terminal" evidence="1">
    <location>
        <begin position="80"/>
        <end position="160"/>
    </location>
</feature>